<sequence length="53" mass="6215">MTFFGLVSCIKSVALRLFKFYKHLSHRKKLQKNSSQLMTASLHTINLQNLTKY</sequence>
<accession>A0A133PQQ4</accession>
<comment type="caution">
    <text evidence="1">The sequence shown here is derived from an EMBL/GenBank/DDBJ whole genome shotgun (WGS) entry which is preliminary data.</text>
</comment>
<organism evidence="1">
    <name type="scientific">Peptoniphilus harei</name>
    <dbReference type="NCBI Taxonomy" id="54005"/>
    <lineage>
        <taxon>Bacteria</taxon>
        <taxon>Bacillati</taxon>
        <taxon>Bacillota</taxon>
        <taxon>Tissierellia</taxon>
        <taxon>Tissierellales</taxon>
        <taxon>Peptoniphilaceae</taxon>
        <taxon>Peptoniphilus</taxon>
    </lineage>
</organism>
<dbReference type="EMBL" id="LRQE01000021">
    <property type="protein sequence ID" value="KXA30983.1"/>
    <property type="molecule type" value="Genomic_DNA"/>
</dbReference>
<evidence type="ECO:0000313" key="1">
    <source>
        <dbReference type="EMBL" id="KXA30983.1"/>
    </source>
</evidence>
<dbReference type="AlphaFoldDB" id="A0A133PQQ4"/>
<gene>
    <name evidence="1" type="ORF">HMPREF3229_00581</name>
</gene>
<protein>
    <submittedName>
        <fullName evidence="1">Uncharacterized protein</fullName>
    </submittedName>
</protein>
<reference evidence="1 2" key="1">
    <citation type="submission" date="2016-01" db="EMBL/GenBank/DDBJ databases">
        <authorList>
            <person name="Oliw E.H."/>
        </authorList>
    </citation>
    <scope>NUCLEOTIDE SEQUENCE [LARGE SCALE GENOMIC DNA]</scope>
    <source>
        <strain evidence="1 2">CMW7756A</strain>
    </source>
</reference>
<evidence type="ECO:0000313" key="2">
    <source>
        <dbReference type="Proteomes" id="UP000070174"/>
    </source>
</evidence>
<proteinExistence type="predicted"/>
<dbReference type="Proteomes" id="UP000070174">
    <property type="component" value="Unassembled WGS sequence"/>
</dbReference>
<name>A0A133PQQ4_9FIRM</name>